<name>A0A1I8M5L8_MUSDO</name>
<organism evidence="2">
    <name type="scientific">Musca domestica</name>
    <name type="common">House fly</name>
    <dbReference type="NCBI Taxonomy" id="7370"/>
    <lineage>
        <taxon>Eukaryota</taxon>
        <taxon>Metazoa</taxon>
        <taxon>Ecdysozoa</taxon>
        <taxon>Arthropoda</taxon>
        <taxon>Hexapoda</taxon>
        <taxon>Insecta</taxon>
        <taxon>Pterygota</taxon>
        <taxon>Neoptera</taxon>
        <taxon>Endopterygota</taxon>
        <taxon>Diptera</taxon>
        <taxon>Brachycera</taxon>
        <taxon>Muscomorpha</taxon>
        <taxon>Muscoidea</taxon>
        <taxon>Muscidae</taxon>
        <taxon>Musca</taxon>
    </lineage>
</organism>
<dbReference type="eggNOG" id="ENOG502S6V2">
    <property type="taxonomic scope" value="Eukaryota"/>
</dbReference>
<dbReference type="VEuPathDB" id="VectorBase:MDOMA2_018337"/>
<dbReference type="KEGG" id="mde:101895974"/>
<reference evidence="2" key="1">
    <citation type="submission" date="2020-05" db="UniProtKB">
        <authorList>
            <consortium name="EnsemblMetazoa"/>
        </authorList>
    </citation>
    <scope>IDENTIFICATION</scope>
    <source>
        <strain evidence="2">Aabys</strain>
    </source>
</reference>
<feature type="compositionally biased region" description="Polar residues" evidence="1">
    <location>
        <begin position="381"/>
        <end position="409"/>
    </location>
</feature>
<dbReference type="OrthoDB" id="6594281at2759"/>
<protein>
    <submittedName>
        <fullName evidence="2">Uncharacterized protein</fullName>
    </submittedName>
</protein>
<dbReference type="RefSeq" id="XP_005189833.2">
    <property type="nucleotide sequence ID" value="XM_005189776.4"/>
</dbReference>
<dbReference type="EnsemblMetazoa" id="MDOA001485-RA">
    <property type="protein sequence ID" value="MDOA001485-PA"/>
    <property type="gene ID" value="MDOA001485"/>
</dbReference>
<gene>
    <name evidence="2" type="primary">101895974</name>
</gene>
<feature type="compositionally biased region" description="Basic residues" evidence="1">
    <location>
        <begin position="219"/>
        <end position="248"/>
    </location>
</feature>
<accession>A0A1I8M5L8</accession>
<proteinExistence type="predicted"/>
<dbReference type="AlphaFoldDB" id="A0A1I8M5L8"/>
<evidence type="ECO:0000313" key="2">
    <source>
        <dbReference type="EnsemblMetazoa" id="MDOA001485-PA"/>
    </source>
</evidence>
<sequence length="560" mass="64678">MEAGKENNCQETFGDFDLKNLLCDQEETEVPLLTEMVRNHYLNYLEKQLMENFLKCYNNLDDNTSDQENEQLNVCSEKYKTSIKKTAFLLEDKAVEACRIALRYQRAMVKIIAIVRRSTQEKRLITPLENTILNFELNQPQTKGTQTDAVIDHKTNVIDIPHRNETISLQKPEREIHSNEDTSHEMTLDEKIEIFKRHLQNGHNTHAVDITRHADKSLATKRHCQVKKSQKRKREHHHHPRRHHNHHRPYKEINNHQMGGKLPISPADTMLTSQKSSPHPVENPLEVVHEEQEEEVLTKSINNLVADMENSNDSVALELARLFSEEKTELDEIFGIDPNQEPDDPQICKILKEIEQAQVGGGCGVGSQQQPQEHTPKYDNIQKSPTIQSNSNNKNNADQTSPNRSTNNPCEKDLSNSLWPCELFMQKRKLSESLARLLEEDLRWHDIMKWKFAELFGEDSDDEFTPCSPSIELDEILMGSCVKRISPWVVKHLMKPMKHGLIGNRFVFKKLAKHIARSIIMENQYPDEAIVKGCIENYFCLHQAVMTLDDLQDVPSISLI</sequence>
<feature type="region of interest" description="Disordered" evidence="1">
    <location>
        <begin position="362"/>
        <end position="411"/>
    </location>
</feature>
<dbReference type="VEuPathDB" id="VectorBase:MDOA001485"/>
<feature type="region of interest" description="Disordered" evidence="1">
    <location>
        <begin position="217"/>
        <end position="248"/>
    </location>
</feature>
<evidence type="ECO:0000256" key="1">
    <source>
        <dbReference type="SAM" id="MobiDB-lite"/>
    </source>
</evidence>